<gene>
    <name evidence="7" type="ORF">ZOSMA_19G00500</name>
</gene>
<dbReference type="STRING" id="29655.A0A0K9PN11"/>
<keyword evidence="8" id="KW-1185">Reference proteome</keyword>
<dbReference type="InterPro" id="IPR036188">
    <property type="entry name" value="FAD/NAD-bd_sf"/>
</dbReference>
<dbReference type="OMA" id="WPMLWAH"/>
<comment type="similarity">
    <text evidence="2">Belongs to the MSOX/MTOX family.</text>
</comment>
<evidence type="ECO:0000256" key="3">
    <source>
        <dbReference type="ARBA" id="ARBA00022630"/>
    </source>
</evidence>
<keyword evidence="5" id="KW-0560">Oxidoreductase</keyword>
<dbReference type="GO" id="GO:0050660">
    <property type="term" value="F:flavin adenine dinucleotide binding"/>
    <property type="evidence" value="ECO:0007669"/>
    <property type="project" value="InterPro"/>
</dbReference>
<dbReference type="Proteomes" id="UP000036987">
    <property type="component" value="Unassembled WGS sequence"/>
</dbReference>
<dbReference type="Pfam" id="PF01266">
    <property type="entry name" value="DAO"/>
    <property type="match status" value="1"/>
</dbReference>
<evidence type="ECO:0000259" key="6">
    <source>
        <dbReference type="Pfam" id="PF01266"/>
    </source>
</evidence>
<feature type="domain" description="FAD dependent oxidoreductase" evidence="6">
    <location>
        <begin position="32"/>
        <end position="397"/>
    </location>
</feature>
<comment type="cofactor">
    <cofactor evidence="1">
        <name>FAD</name>
        <dbReference type="ChEBI" id="CHEBI:57692"/>
    </cofactor>
</comment>
<protein>
    <submittedName>
        <fullName evidence="7">Putative sarcosine oxidase</fullName>
    </submittedName>
</protein>
<reference evidence="8" key="1">
    <citation type="journal article" date="2016" name="Nature">
        <title>The genome of the seagrass Zostera marina reveals angiosperm adaptation to the sea.</title>
        <authorList>
            <person name="Olsen J.L."/>
            <person name="Rouze P."/>
            <person name="Verhelst B."/>
            <person name="Lin Y.-C."/>
            <person name="Bayer T."/>
            <person name="Collen J."/>
            <person name="Dattolo E."/>
            <person name="De Paoli E."/>
            <person name="Dittami S."/>
            <person name="Maumus F."/>
            <person name="Michel G."/>
            <person name="Kersting A."/>
            <person name="Lauritano C."/>
            <person name="Lohaus R."/>
            <person name="Toepel M."/>
            <person name="Tonon T."/>
            <person name="Vanneste K."/>
            <person name="Amirebrahimi M."/>
            <person name="Brakel J."/>
            <person name="Bostroem C."/>
            <person name="Chovatia M."/>
            <person name="Grimwood J."/>
            <person name="Jenkins J.W."/>
            <person name="Jueterbock A."/>
            <person name="Mraz A."/>
            <person name="Stam W.T."/>
            <person name="Tice H."/>
            <person name="Bornberg-Bauer E."/>
            <person name="Green P.J."/>
            <person name="Pearson G.A."/>
            <person name="Procaccini G."/>
            <person name="Duarte C.M."/>
            <person name="Schmutz J."/>
            <person name="Reusch T.B.H."/>
            <person name="Van de Peer Y."/>
        </authorList>
    </citation>
    <scope>NUCLEOTIDE SEQUENCE [LARGE SCALE GENOMIC DNA]</scope>
    <source>
        <strain evidence="8">cv. Finnish</strain>
    </source>
</reference>
<dbReference type="Gene3D" id="3.50.50.60">
    <property type="entry name" value="FAD/NAD(P)-binding domain"/>
    <property type="match status" value="1"/>
</dbReference>
<keyword evidence="3" id="KW-0285">Flavoprotein</keyword>
<dbReference type="InterPro" id="IPR045170">
    <property type="entry name" value="MTOX"/>
</dbReference>
<dbReference type="Gene3D" id="3.30.9.10">
    <property type="entry name" value="D-Amino Acid Oxidase, subunit A, domain 2"/>
    <property type="match status" value="1"/>
</dbReference>
<evidence type="ECO:0000256" key="4">
    <source>
        <dbReference type="ARBA" id="ARBA00022827"/>
    </source>
</evidence>
<comment type="caution">
    <text evidence="7">The sequence shown here is derived from an EMBL/GenBank/DDBJ whole genome shotgun (WGS) entry which is preliminary data.</text>
</comment>
<dbReference type="SUPFAM" id="SSF51905">
    <property type="entry name" value="FAD/NAD(P)-binding domain"/>
    <property type="match status" value="1"/>
</dbReference>
<evidence type="ECO:0000256" key="1">
    <source>
        <dbReference type="ARBA" id="ARBA00001974"/>
    </source>
</evidence>
<dbReference type="GO" id="GO:0008115">
    <property type="term" value="F:sarcosine oxidase activity"/>
    <property type="evidence" value="ECO:0000318"/>
    <property type="project" value="GO_Central"/>
</dbReference>
<proteinExistence type="inferred from homology"/>
<evidence type="ECO:0000256" key="2">
    <source>
        <dbReference type="ARBA" id="ARBA00010989"/>
    </source>
</evidence>
<dbReference type="PANTHER" id="PTHR10961:SF7">
    <property type="entry name" value="FAD DEPENDENT OXIDOREDUCTASE DOMAIN-CONTAINING PROTEIN"/>
    <property type="match status" value="1"/>
</dbReference>
<evidence type="ECO:0000256" key="5">
    <source>
        <dbReference type="ARBA" id="ARBA00023002"/>
    </source>
</evidence>
<name>A0A0K9PN11_ZOSMR</name>
<dbReference type="PANTHER" id="PTHR10961">
    <property type="entry name" value="PEROXISOMAL SARCOSINE OXIDASE"/>
    <property type="match status" value="1"/>
</dbReference>
<keyword evidence="4" id="KW-0274">FAD</keyword>
<dbReference type="EMBL" id="LFYR01000728">
    <property type="protein sequence ID" value="KMZ70468.1"/>
    <property type="molecule type" value="Genomic_DNA"/>
</dbReference>
<sequence>MAHTDKNTEPENTTHLVWREISRRSRDMEKFDVIVIGAGIMGSCTAYKVAKRGHTVLLLEQYDFLHHCGSSHGQSRTIRLTYPEECYVGMAVESSRLWDEAEEEVGYRVVTKTAQFDFGMADNRSLQLSIDNCLANSIPVRVVGKSDVGKEFSGVFTLPEGWIGGVTERGGVINPTKAVAMFQSLASRHGAVLKDRVKVTDITKVDGGVVRVSTVSGLTFHGKKCVVTAGAWTNKLMESITSSPCIFLPIEPLHTEVCYWKIKPPYTNLFTPESGFPTFASYGNPYIYGTPSIEYPGLVKISLNSGELCDPERRSWQVDMELLEKKVKPWIKTVFPNYIDIDAGPVITYTCMYSMTPDADYVIDYVGGDEFGEDLVVVGGFSGHGFKMGPLVGSIVAGMVLDDHTGNDVDLSHFRISRFMDDPRGNLKDYEDFVSLQKQ</sequence>
<organism evidence="7 8">
    <name type="scientific">Zostera marina</name>
    <name type="common">Eelgrass</name>
    <dbReference type="NCBI Taxonomy" id="29655"/>
    <lineage>
        <taxon>Eukaryota</taxon>
        <taxon>Viridiplantae</taxon>
        <taxon>Streptophyta</taxon>
        <taxon>Embryophyta</taxon>
        <taxon>Tracheophyta</taxon>
        <taxon>Spermatophyta</taxon>
        <taxon>Magnoliopsida</taxon>
        <taxon>Liliopsida</taxon>
        <taxon>Zosteraceae</taxon>
        <taxon>Zostera</taxon>
    </lineage>
</organism>
<accession>A0A0K9PN11</accession>
<dbReference type="AlphaFoldDB" id="A0A0K9PN11"/>
<evidence type="ECO:0000313" key="8">
    <source>
        <dbReference type="Proteomes" id="UP000036987"/>
    </source>
</evidence>
<dbReference type="InterPro" id="IPR006076">
    <property type="entry name" value="FAD-dep_OxRdtase"/>
</dbReference>
<dbReference type="SUPFAM" id="SSF54373">
    <property type="entry name" value="FAD-linked reductases, C-terminal domain"/>
    <property type="match status" value="1"/>
</dbReference>
<evidence type="ECO:0000313" key="7">
    <source>
        <dbReference type="EMBL" id="KMZ70468.1"/>
    </source>
</evidence>
<dbReference type="OrthoDB" id="424974at2759"/>